<organism evidence="4 5">
    <name type="scientific">Stichopus japonicus</name>
    <name type="common">Sea cucumber</name>
    <dbReference type="NCBI Taxonomy" id="307972"/>
    <lineage>
        <taxon>Eukaryota</taxon>
        <taxon>Metazoa</taxon>
        <taxon>Echinodermata</taxon>
        <taxon>Eleutherozoa</taxon>
        <taxon>Echinozoa</taxon>
        <taxon>Holothuroidea</taxon>
        <taxon>Aspidochirotacea</taxon>
        <taxon>Aspidochirotida</taxon>
        <taxon>Stichopodidae</taxon>
        <taxon>Apostichopus</taxon>
    </lineage>
</organism>
<sequence>MRCDSSYGVCPNDIDTDAMLQEGTTARVDFVASCDDNIDTGIQAACNATSQSEFPVGVTTVTCSCEDLSQNTDGCSFTVTVKGIQAACNATSQSEFPVGVTTVTCSCEDLSQNTDGCSFTVTVKGIQAACNATSQSEFPVGVTTVTCSCEDLSQNTDGCSFTVTVKDVTHPTAFCPNDIDTDAMLQEGTTARVDFVASCDDNIDTGIQAACNATSQSEFPVGVTTVTCSCEDLSQNTDGCSFTVTVKDVTHPTAFCPNDIDTDAMLQEGTTARVDFVASCDDNIDTGIQAACNATSQSEFPIVDFCDSDNKSDVRSLHNQDANNRHNKMCNKLSSWEIMRRHTDFANGSRQANDTIPRFTILLPRRKAIFMEDSNTCINDSNNTLDVKQRNECYLLRSTISVTTSQKIHVFHNSTSYCLYDHRREAMGECFDYTSVDMNNDVLVFESGLSMYKNSLTSNVSSSKPILIAKEIEEGWQHEYKSTAEYITSINYDDVENNTRVEVNEFTITADTHYPWPLQLDRLLGNGKILCRIQWDSGNISIPDCEHEECFISDKLIEIRYEKFDVTNNVTIRNTDIFSITVRVELFFISAVNNALPPVVVKPFIKKCFTGSGWKIYASVTYLSKPVYNLSVNATIRGPDGASHELLLSDIPEESDDMMDGIYSNVIDVNGSGCYSVQVTVKGTNNITWNMENLQPSGVVPSECDVPLNPLNAALENADSLMRMPKELNFYVTDVTPPMASCQENIITDASLQGGTTASVDLVTSCSDNIDTGIQAACNATSQSEFPVGVTKVTCSCEDLSKNTDECSFTVTVKDVTHPNASCPNDIDTDARLQEGTTARVDFVTSCSDNIDTGIQAACNATSESEFPVGVTTVTCSCEDLSQNTDECSFTVTVKGIQAACDATSESEFPVGVTTVTCSCEDLSQNTDECSFTVTVKDVTHPNASCPNDIDTDARLQEGTTARVDFVTSCSDNIDTGIQAACNATSESEFPVGVTTVTCSCEDLSQNTDECSFTVTVKDVAHPNASCPNDIDTDARLQEGTTARVDFVTSCSDNIDTGIQALVMQPAKVNFHGPPAARQLHHWRSTGGESRRNARDLAGFNPAVRRRLRQKTAGETPAYRRLLPPKKRQRSAGVPPVFHRRPLKKRQRTAVYRQRNASVPPVYRQCSTGRPEETPAYRRCSTSRRKETPAYRRRNASVPRCTVSVPPADRRRNASVPPVYYQQTAGETKLTTGVPLNFCQREPLAIH</sequence>
<keyword evidence="1" id="KW-0677">Repeat</keyword>
<feature type="compositionally biased region" description="Basic residues" evidence="2">
    <location>
        <begin position="1138"/>
        <end position="1148"/>
    </location>
</feature>
<dbReference type="PROSITE" id="PS50825">
    <property type="entry name" value="HYR"/>
    <property type="match status" value="5"/>
</dbReference>
<proteinExistence type="predicted"/>
<name>A0A2G8JXZ3_STIJA</name>
<feature type="domain" description="HYR" evidence="3">
    <location>
        <begin position="1"/>
        <end position="83"/>
    </location>
</feature>
<comment type="caution">
    <text evidence="4">The sequence shown here is derived from an EMBL/GenBank/DDBJ whole genome shotgun (WGS) entry which is preliminary data.</text>
</comment>
<dbReference type="InterPro" id="IPR003410">
    <property type="entry name" value="HYR_dom"/>
</dbReference>
<evidence type="ECO:0000313" key="5">
    <source>
        <dbReference type="Proteomes" id="UP000230750"/>
    </source>
</evidence>
<feature type="domain" description="HYR" evidence="3">
    <location>
        <begin position="816"/>
        <end position="896"/>
    </location>
</feature>
<gene>
    <name evidence="4" type="ORF">BSL78_22542</name>
</gene>
<evidence type="ECO:0000313" key="4">
    <source>
        <dbReference type="EMBL" id="PIK40610.1"/>
    </source>
</evidence>
<dbReference type="AlphaFoldDB" id="A0A2G8JXZ3"/>
<dbReference type="Pfam" id="PF02494">
    <property type="entry name" value="HYR"/>
    <property type="match status" value="8"/>
</dbReference>
<dbReference type="OrthoDB" id="10562043at2759"/>
<dbReference type="PANTHER" id="PTHR24273">
    <property type="entry name" value="FI04643P-RELATED"/>
    <property type="match status" value="1"/>
</dbReference>
<evidence type="ECO:0000259" key="3">
    <source>
        <dbReference type="PROSITE" id="PS50825"/>
    </source>
</evidence>
<dbReference type="PANTHER" id="PTHR24273:SF32">
    <property type="entry name" value="HYALIN"/>
    <property type="match status" value="1"/>
</dbReference>
<protein>
    <submittedName>
        <fullName evidence="4">Putative agglutinin-like protein 5</fullName>
    </submittedName>
</protein>
<feature type="region of interest" description="Disordered" evidence="2">
    <location>
        <begin position="1124"/>
        <end position="1149"/>
    </location>
</feature>
<feature type="domain" description="HYR" evidence="3">
    <location>
        <begin position="937"/>
        <end position="1019"/>
    </location>
</feature>
<feature type="domain" description="HYR" evidence="3">
    <location>
        <begin position="166"/>
        <end position="248"/>
    </location>
</feature>
<feature type="domain" description="HYR" evidence="3">
    <location>
        <begin position="733"/>
        <end position="815"/>
    </location>
</feature>
<evidence type="ECO:0000256" key="2">
    <source>
        <dbReference type="SAM" id="MobiDB-lite"/>
    </source>
</evidence>
<keyword evidence="5" id="KW-1185">Reference proteome</keyword>
<dbReference type="Proteomes" id="UP000230750">
    <property type="component" value="Unassembled WGS sequence"/>
</dbReference>
<evidence type="ECO:0000256" key="1">
    <source>
        <dbReference type="ARBA" id="ARBA00022737"/>
    </source>
</evidence>
<accession>A0A2G8JXZ3</accession>
<dbReference type="EMBL" id="MRZV01001102">
    <property type="protein sequence ID" value="PIK40610.1"/>
    <property type="molecule type" value="Genomic_DNA"/>
</dbReference>
<reference evidence="4 5" key="1">
    <citation type="journal article" date="2017" name="PLoS Biol.">
        <title>The sea cucumber genome provides insights into morphological evolution and visceral regeneration.</title>
        <authorList>
            <person name="Zhang X."/>
            <person name="Sun L."/>
            <person name="Yuan J."/>
            <person name="Sun Y."/>
            <person name="Gao Y."/>
            <person name="Zhang L."/>
            <person name="Li S."/>
            <person name="Dai H."/>
            <person name="Hamel J.F."/>
            <person name="Liu C."/>
            <person name="Yu Y."/>
            <person name="Liu S."/>
            <person name="Lin W."/>
            <person name="Guo K."/>
            <person name="Jin S."/>
            <person name="Xu P."/>
            <person name="Storey K.B."/>
            <person name="Huan P."/>
            <person name="Zhang T."/>
            <person name="Zhou Y."/>
            <person name="Zhang J."/>
            <person name="Lin C."/>
            <person name="Li X."/>
            <person name="Xing L."/>
            <person name="Huo D."/>
            <person name="Sun M."/>
            <person name="Wang L."/>
            <person name="Mercier A."/>
            <person name="Li F."/>
            <person name="Yang H."/>
            <person name="Xiang J."/>
        </authorList>
    </citation>
    <scope>NUCLEOTIDE SEQUENCE [LARGE SCALE GENOMIC DNA]</scope>
    <source>
        <strain evidence="4">Shaxun</strain>
        <tissue evidence="4">Muscle</tissue>
    </source>
</reference>